<dbReference type="Proteomes" id="UP000013251">
    <property type="component" value="Unassembled WGS sequence"/>
</dbReference>
<dbReference type="RefSeq" id="WP_005029634.1">
    <property type="nucleotide sequence ID" value="NZ_KB849755.1"/>
</dbReference>
<keyword evidence="2" id="KW-1185">Reference proteome</keyword>
<proteinExistence type="predicted"/>
<name>N9DQK5_ACIBZ</name>
<dbReference type="AlphaFoldDB" id="N9DQK5"/>
<evidence type="ECO:0000313" key="1">
    <source>
        <dbReference type="EMBL" id="ENW00172.1"/>
    </source>
</evidence>
<reference evidence="1 2" key="1">
    <citation type="submission" date="2013-02" db="EMBL/GenBank/DDBJ databases">
        <title>The Genome Sequence of Acinetobacter bereziniae CIP 70.12.</title>
        <authorList>
            <consortium name="The Broad Institute Genome Sequencing Platform"/>
            <consortium name="The Broad Institute Genome Sequencing Center for Infectious Disease"/>
            <person name="Cerqueira G."/>
            <person name="Feldgarden M."/>
            <person name="Courvalin P."/>
            <person name="Perichon B."/>
            <person name="Grillot-Courvalin C."/>
            <person name="Clermont D."/>
            <person name="Rocha E."/>
            <person name="Yoon E.-J."/>
            <person name="Nemec A."/>
            <person name="Walker B."/>
            <person name="Young S.K."/>
            <person name="Zeng Q."/>
            <person name="Gargeya S."/>
            <person name="Fitzgerald M."/>
            <person name="Haas B."/>
            <person name="Abouelleil A."/>
            <person name="Alvarado L."/>
            <person name="Arachchi H.M."/>
            <person name="Berlin A.M."/>
            <person name="Chapman S.B."/>
            <person name="Dewar J."/>
            <person name="Goldberg J."/>
            <person name="Griggs A."/>
            <person name="Gujja S."/>
            <person name="Hansen M."/>
            <person name="Howarth C."/>
            <person name="Imamovic A."/>
            <person name="Larimer J."/>
            <person name="McCowan C."/>
            <person name="Murphy C."/>
            <person name="Neiman D."/>
            <person name="Pearson M."/>
            <person name="Priest M."/>
            <person name="Roberts A."/>
            <person name="Saif S."/>
            <person name="Shea T."/>
            <person name="Sisk P."/>
            <person name="Sykes S."/>
            <person name="Wortman J."/>
            <person name="Nusbaum C."/>
            <person name="Birren B."/>
        </authorList>
    </citation>
    <scope>NUCLEOTIDE SEQUENCE [LARGE SCALE GENOMIC DNA]</scope>
    <source>
        <strain evidence="1 2">CIP 70.12</strain>
    </source>
</reference>
<sequence>MDKLIIEFNKKFDKQKQELIDGFKALGEEKRLPKALATIEGEQPTYKNYFKAGWQSRQAEVDEKDKRIEEALAIVERFRDKRYPFNVFCNPMEKALRGEHE</sequence>
<organism evidence="1 2">
    <name type="scientific">Acinetobacter bereziniae LMG 1003 = CIP 70.12</name>
    <dbReference type="NCBI Taxonomy" id="981324"/>
    <lineage>
        <taxon>Bacteria</taxon>
        <taxon>Pseudomonadati</taxon>
        <taxon>Pseudomonadota</taxon>
        <taxon>Gammaproteobacteria</taxon>
        <taxon>Moraxellales</taxon>
        <taxon>Moraxellaceae</taxon>
        <taxon>Acinetobacter</taxon>
    </lineage>
</organism>
<evidence type="ECO:0000313" key="2">
    <source>
        <dbReference type="Proteomes" id="UP000013251"/>
    </source>
</evidence>
<protein>
    <submittedName>
        <fullName evidence="1">Uncharacterized protein</fullName>
    </submittedName>
</protein>
<accession>N9DQK5</accession>
<comment type="caution">
    <text evidence="1">The sequence shown here is derived from an EMBL/GenBank/DDBJ whole genome shotgun (WGS) entry which is preliminary data.</text>
</comment>
<dbReference type="PATRIC" id="fig|1217650.3.peg.782"/>
<dbReference type="HOGENOM" id="CLU_2285247_0_0_6"/>
<dbReference type="EMBL" id="APQG01000015">
    <property type="protein sequence ID" value="ENW00172.1"/>
    <property type="molecule type" value="Genomic_DNA"/>
</dbReference>
<gene>
    <name evidence="1" type="ORF">F938_00816</name>
</gene>
<dbReference type="OrthoDB" id="10003280at2"/>